<feature type="region of interest" description="Disordered" evidence="1">
    <location>
        <begin position="175"/>
        <end position="217"/>
    </location>
</feature>
<dbReference type="WBParaSite" id="PDA_v2.g2824.t1">
    <property type="protein sequence ID" value="PDA_v2.g2824.t1"/>
    <property type="gene ID" value="PDA_v2.g2824"/>
</dbReference>
<accession>A0A914Q9P3</accession>
<organism evidence="2 3">
    <name type="scientific">Panagrolaimus davidi</name>
    <dbReference type="NCBI Taxonomy" id="227884"/>
    <lineage>
        <taxon>Eukaryota</taxon>
        <taxon>Metazoa</taxon>
        <taxon>Ecdysozoa</taxon>
        <taxon>Nematoda</taxon>
        <taxon>Chromadorea</taxon>
        <taxon>Rhabditida</taxon>
        <taxon>Tylenchina</taxon>
        <taxon>Panagrolaimomorpha</taxon>
        <taxon>Panagrolaimoidea</taxon>
        <taxon>Panagrolaimidae</taxon>
        <taxon>Panagrolaimus</taxon>
    </lineage>
</organism>
<evidence type="ECO:0000313" key="3">
    <source>
        <dbReference type="WBParaSite" id="PDA_v2.g2824.t1"/>
    </source>
</evidence>
<proteinExistence type="predicted"/>
<feature type="compositionally biased region" description="Acidic residues" evidence="1">
    <location>
        <begin position="193"/>
        <end position="205"/>
    </location>
</feature>
<sequence length="217" mass="25813">MQDSENTVSQKNPKSNIEFLTFDDQQKLCYSGYCKLKINAIGKYLTVEPINKDFKPLSAFFKWKFVQRKNILYIFSENKIEDLILVFKTEKICKKVLLCIEKYSDNASNDEKLDQIHFCVPFVQQLKNHDILRIARNFIRLFSDKEKKKFAQVLKENELYETVFPLLPLYGNKNDNTEKLKDSLKRKRREFREDDDSDYSSPEDAENVRQQKSQKPK</sequence>
<evidence type="ECO:0000256" key="1">
    <source>
        <dbReference type="SAM" id="MobiDB-lite"/>
    </source>
</evidence>
<name>A0A914Q9P3_9BILA</name>
<evidence type="ECO:0000313" key="2">
    <source>
        <dbReference type="Proteomes" id="UP000887578"/>
    </source>
</evidence>
<protein>
    <submittedName>
        <fullName evidence="3">Uncharacterized protein</fullName>
    </submittedName>
</protein>
<dbReference type="AlphaFoldDB" id="A0A914Q9P3"/>
<keyword evidence="2" id="KW-1185">Reference proteome</keyword>
<dbReference type="Proteomes" id="UP000887578">
    <property type="component" value="Unplaced"/>
</dbReference>
<reference evidence="3" key="1">
    <citation type="submission" date="2022-11" db="UniProtKB">
        <authorList>
            <consortium name="WormBaseParasite"/>
        </authorList>
    </citation>
    <scope>IDENTIFICATION</scope>
</reference>